<gene>
    <name evidence="2" type="ORF">L1049_022876</name>
</gene>
<protein>
    <recommendedName>
        <fullName evidence="1">TmcB/TmcC TPR repeats domain-containing protein</fullName>
    </recommendedName>
</protein>
<keyword evidence="3" id="KW-1185">Reference proteome</keyword>
<dbReference type="Pfam" id="PF25474">
    <property type="entry name" value="TPR_TmcB"/>
    <property type="match status" value="1"/>
</dbReference>
<dbReference type="Gene3D" id="1.25.40.10">
    <property type="entry name" value="Tetratricopeptide repeat domain"/>
    <property type="match status" value="1"/>
</dbReference>
<organism evidence="2 3">
    <name type="scientific">Liquidambar formosana</name>
    <name type="common">Formosan gum</name>
    <dbReference type="NCBI Taxonomy" id="63359"/>
    <lineage>
        <taxon>Eukaryota</taxon>
        <taxon>Viridiplantae</taxon>
        <taxon>Streptophyta</taxon>
        <taxon>Embryophyta</taxon>
        <taxon>Tracheophyta</taxon>
        <taxon>Spermatophyta</taxon>
        <taxon>Magnoliopsida</taxon>
        <taxon>eudicotyledons</taxon>
        <taxon>Gunneridae</taxon>
        <taxon>Pentapetalae</taxon>
        <taxon>Saxifragales</taxon>
        <taxon>Altingiaceae</taxon>
        <taxon>Liquidambar</taxon>
    </lineage>
</organism>
<evidence type="ECO:0000313" key="3">
    <source>
        <dbReference type="Proteomes" id="UP001415857"/>
    </source>
</evidence>
<dbReference type="PANTHER" id="PTHR26312:SF123">
    <property type="entry name" value="TETRATRICOPEPTIDE REPEAT (TPR)-LIKE SUPERFAMILY PROTEIN"/>
    <property type="match status" value="1"/>
</dbReference>
<dbReference type="AlphaFoldDB" id="A0AAP0RDP0"/>
<reference evidence="2 3" key="1">
    <citation type="journal article" date="2024" name="Plant J.">
        <title>Genome sequences and population genomics reveal climatic adaptation and genomic divergence between two closely related sweetgum species.</title>
        <authorList>
            <person name="Xu W.Q."/>
            <person name="Ren C.Q."/>
            <person name="Zhang X.Y."/>
            <person name="Comes H.P."/>
            <person name="Liu X.H."/>
            <person name="Li Y.G."/>
            <person name="Kettle C.J."/>
            <person name="Jalonen R."/>
            <person name="Gaisberger H."/>
            <person name="Ma Y.Z."/>
            <person name="Qiu Y.X."/>
        </authorList>
    </citation>
    <scope>NUCLEOTIDE SEQUENCE [LARGE SCALE GENOMIC DNA]</scope>
    <source>
        <strain evidence="2">Hangzhou</strain>
    </source>
</reference>
<evidence type="ECO:0000259" key="1">
    <source>
        <dbReference type="Pfam" id="PF25474"/>
    </source>
</evidence>
<dbReference type="Proteomes" id="UP001415857">
    <property type="component" value="Unassembled WGS sequence"/>
</dbReference>
<accession>A0AAP0RDP0</accession>
<dbReference type="InterPro" id="IPR057352">
    <property type="entry name" value="TPR_TmcB/C"/>
</dbReference>
<comment type="caution">
    <text evidence="2">The sequence shown here is derived from an EMBL/GenBank/DDBJ whole genome shotgun (WGS) entry which is preliminary data.</text>
</comment>
<evidence type="ECO:0000313" key="2">
    <source>
        <dbReference type="EMBL" id="KAK9275609.1"/>
    </source>
</evidence>
<feature type="domain" description="TmcB/TmcC TPR repeats" evidence="1">
    <location>
        <begin position="135"/>
        <end position="179"/>
    </location>
</feature>
<dbReference type="InterPro" id="IPR011990">
    <property type="entry name" value="TPR-like_helical_dom_sf"/>
</dbReference>
<proteinExistence type="predicted"/>
<dbReference type="SUPFAM" id="SSF48452">
    <property type="entry name" value="TPR-like"/>
    <property type="match status" value="1"/>
</dbReference>
<dbReference type="EMBL" id="JBBPBK010000011">
    <property type="protein sequence ID" value="KAK9275609.1"/>
    <property type="molecule type" value="Genomic_DNA"/>
</dbReference>
<dbReference type="PANTHER" id="PTHR26312">
    <property type="entry name" value="TETRATRICOPEPTIDE REPEAT PROTEIN 5"/>
    <property type="match status" value="1"/>
</dbReference>
<name>A0AAP0RDP0_LIQFO</name>
<sequence length="254" mass="28838">MLPQEHPCVANMSLHIDIYRRKKQVKSIRRALSESDMITSANEVFSGNSKLSGVGSQSFPARTMEEEKEYLSEAHTMEGGRPLIMKQKLNRYDRLDYTRGLPESAIPILELGFSGNGVRKCKKTGGGGSGDEDRSKMDAYYQEMLKSNPRDSLLLRNYGKFLHEVEKDAVRAEEYYGRAILESPRDGEVLSLYGKLIWDTHRDENRAKSYFDHAVSASPNDCTVLGSYAHFMWEAEEDEDEAEMKKQTAMVNGF</sequence>